<name>A0ABW4WTW4_9BACT</name>
<dbReference type="InterPro" id="IPR018641">
    <property type="entry name" value="Trfase_1_rSAM/seldom-assoc"/>
</dbReference>
<sequence length="198" mass="22408">MKQPELLILFVRNPELGKVKTRLAASVGPIAALNIYVRLLKHTLLATQHLTAEKVVYYSDKVETDDLWPDEKYQKKLQPTGDLGDKMSAAFAAAFAEGYSSVVIIGSDCQQLTQKIVELAFRKLQEHDVVIGPALDGGYYLLGMRHYYPKLFRDKRWSSAHVFPDTVQDVEELNLSYALLPLLSDLDYIEDLDVNLLH</sequence>
<dbReference type="PANTHER" id="PTHR36529">
    <property type="entry name" value="SLL1095 PROTEIN"/>
    <property type="match status" value="1"/>
</dbReference>
<protein>
    <submittedName>
        <fullName evidence="1">TIGR04282 family arsenosugar biosynthesis glycosyltransferase</fullName>
    </submittedName>
</protein>
<dbReference type="Gene3D" id="3.90.550.10">
    <property type="entry name" value="Spore Coat Polysaccharide Biosynthesis Protein SpsA, Chain A"/>
    <property type="match status" value="1"/>
</dbReference>
<reference evidence="2" key="1">
    <citation type="journal article" date="2019" name="Int. J. Syst. Evol. Microbiol.">
        <title>The Global Catalogue of Microorganisms (GCM) 10K type strain sequencing project: providing services to taxonomists for standard genome sequencing and annotation.</title>
        <authorList>
            <consortium name="The Broad Institute Genomics Platform"/>
            <consortium name="The Broad Institute Genome Sequencing Center for Infectious Disease"/>
            <person name="Wu L."/>
            <person name="Ma J."/>
        </authorList>
    </citation>
    <scope>NUCLEOTIDE SEQUENCE [LARGE SCALE GENOMIC DNA]</scope>
    <source>
        <strain evidence="2">JCM 16545</strain>
    </source>
</reference>
<accession>A0ABW4WTW4</accession>
<keyword evidence="2" id="KW-1185">Reference proteome</keyword>
<dbReference type="RefSeq" id="WP_229962008.1">
    <property type="nucleotide sequence ID" value="NZ_JAJJWI010000017.1"/>
</dbReference>
<dbReference type="EMBL" id="JBHUHV010000004">
    <property type="protein sequence ID" value="MFD2065611.1"/>
    <property type="molecule type" value="Genomic_DNA"/>
</dbReference>
<dbReference type="PANTHER" id="PTHR36529:SF1">
    <property type="entry name" value="GLYCOSYLTRANSFERASE"/>
    <property type="match status" value="1"/>
</dbReference>
<dbReference type="SUPFAM" id="SSF53448">
    <property type="entry name" value="Nucleotide-diphospho-sugar transferases"/>
    <property type="match status" value="1"/>
</dbReference>
<evidence type="ECO:0000313" key="2">
    <source>
        <dbReference type="Proteomes" id="UP001597369"/>
    </source>
</evidence>
<dbReference type="InterPro" id="IPR029044">
    <property type="entry name" value="Nucleotide-diphossugar_trans"/>
</dbReference>
<dbReference type="Proteomes" id="UP001597369">
    <property type="component" value="Unassembled WGS sequence"/>
</dbReference>
<dbReference type="Pfam" id="PF09837">
    <property type="entry name" value="DUF2064"/>
    <property type="match status" value="1"/>
</dbReference>
<proteinExistence type="predicted"/>
<organism evidence="1 2">
    <name type="scientific">Pontibacter silvestris</name>
    <dbReference type="NCBI Taxonomy" id="2305183"/>
    <lineage>
        <taxon>Bacteria</taxon>
        <taxon>Pseudomonadati</taxon>
        <taxon>Bacteroidota</taxon>
        <taxon>Cytophagia</taxon>
        <taxon>Cytophagales</taxon>
        <taxon>Hymenobacteraceae</taxon>
        <taxon>Pontibacter</taxon>
    </lineage>
</organism>
<dbReference type="NCBIfam" id="TIGR04282">
    <property type="entry name" value="glyco_like_cofC"/>
    <property type="match status" value="1"/>
</dbReference>
<evidence type="ECO:0000313" key="1">
    <source>
        <dbReference type="EMBL" id="MFD2065611.1"/>
    </source>
</evidence>
<gene>
    <name evidence="1" type="ORF">ACFSKU_01840</name>
</gene>
<comment type="caution">
    <text evidence="1">The sequence shown here is derived from an EMBL/GenBank/DDBJ whole genome shotgun (WGS) entry which is preliminary data.</text>
</comment>